<keyword evidence="4" id="KW-1185">Reference proteome</keyword>
<dbReference type="InterPro" id="IPR004241">
    <property type="entry name" value="Atg8-like"/>
</dbReference>
<dbReference type="Proteomes" id="UP000692954">
    <property type="component" value="Unassembled WGS sequence"/>
</dbReference>
<proteinExistence type="inferred from homology"/>
<dbReference type="PANTHER" id="PTHR10969">
    <property type="entry name" value="MICROTUBULE-ASSOCIATED PROTEINS 1A/1B LIGHT CHAIN 3-RELATED"/>
    <property type="match status" value="1"/>
</dbReference>
<keyword evidence="1" id="KW-0449">Lipoprotein</keyword>
<name>A0A8S1MQP3_9CILI</name>
<dbReference type="AlphaFoldDB" id="A0A8S1MQP3"/>
<evidence type="ECO:0000313" key="3">
    <source>
        <dbReference type="EMBL" id="CAD8083347.1"/>
    </source>
</evidence>
<comment type="caution">
    <text evidence="3">The sequence shown here is derived from an EMBL/GenBank/DDBJ whole genome shotgun (WGS) entry which is preliminary data.</text>
</comment>
<gene>
    <name evidence="3" type="ORF">PSON_ATCC_30995.1.T0450038</name>
</gene>
<dbReference type="OrthoDB" id="6738456at2759"/>
<comment type="similarity">
    <text evidence="2">Belongs to the ATG8 family.</text>
</comment>
<dbReference type="Pfam" id="PF02991">
    <property type="entry name" value="ATG8"/>
    <property type="match status" value="1"/>
</dbReference>
<reference evidence="3" key="1">
    <citation type="submission" date="2021-01" db="EMBL/GenBank/DDBJ databases">
        <authorList>
            <consortium name="Genoscope - CEA"/>
            <person name="William W."/>
        </authorList>
    </citation>
    <scope>NUCLEOTIDE SEQUENCE</scope>
</reference>
<organism evidence="3 4">
    <name type="scientific">Paramecium sonneborni</name>
    <dbReference type="NCBI Taxonomy" id="65129"/>
    <lineage>
        <taxon>Eukaryota</taxon>
        <taxon>Sar</taxon>
        <taxon>Alveolata</taxon>
        <taxon>Ciliophora</taxon>
        <taxon>Intramacronucleata</taxon>
        <taxon>Oligohymenophorea</taxon>
        <taxon>Peniculida</taxon>
        <taxon>Parameciidae</taxon>
        <taxon>Paramecium</taxon>
    </lineage>
</organism>
<evidence type="ECO:0000313" key="4">
    <source>
        <dbReference type="Proteomes" id="UP000692954"/>
    </source>
</evidence>
<evidence type="ECO:0000256" key="2">
    <source>
        <dbReference type="RuleBase" id="RU004384"/>
    </source>
</evidence>
<sequence>MYQTQVNQKSFKEQFSLEERQKRCQQKLSQHPEMIPVILEKHPRSKMPQLNKQLGTLKNTLQISQKQSIFFHIGNQLLPEDVKLADIYEDNKDPGDGFLYITYSDLEVFG</sequence>
<dbReference type="GO" id="GO:0006914">
    <property type="term" value="P:autophagy"/>
    <property type="evidence" value="ECO:0007669"/>
    <property type="project" value="UniProtKB-KW"/>
</dbReference>
<feature type="lipid moiety-binding region" description="Phosphatidylserine amidated glycine; alternate" evidence="1">
    <location>
        <position position="110"/>
    </location>
</feature>
<accession>A0A8S1MQP3</accession>
<evidence type="ECO:0000256" key="1">
    <source>
        <dbReference type="PIRSR" id="PIRSR604241-50"/>
    </source>
</evidence>
<protein>
    <recommendedName>
        <fullName evidence="2">Autophagy-related protein</fullName>
    </recommendedName>
</protein>
<keyword evidence="2" id="KW-0072">Autophagy</keyword>
<dbReference type="EMBL" id="CAJJDN010000045">
    <property type="protein sequence ID" value="CAD8083347.1"/>
    <property type="molecule type" value="Genomic_DNA"/>
</dbReference>